<keyword evidence="1" id="KW-0732">Signal</keyword>
<dbReference type="OrthoDB" id="5877732at2759"/>
<organism evidence="4">
    <name type="scientific">Caenorhabditis remanei</name>
    <name type="common">Caenorhabditis vulgaris</name>
    <dbReference type="NCBI Taxonomy" id="31234"/>
    <lineage>
        <taxon>Eukaryota</taxon>
        <taxon>Metazoa</taxon>
        <taxon>Ecdysozoa</taxon>
        <taxon>Nematoda</taxon>
        <taxon>Chromadorea</taxon>
        <taxon>Rhabditida</taxon>
        <taxon>Rhabditina</taxon>
        <taxon>Rhabditomorpha</taxon>
        <taxon>Rhabditoidea</taxon>
        <taxon>Rhabditidae</taxon>
        <taxon>Peloderinae</taxon>
        <taxon>Caenorhabditis</taxon>
    </lineage>
</organism>
<dbReference type="InterPro" id="IPR016186">
    <property type="entry name" value="C-type_lectin-like/link_sf"/>
</dbReference>
<proteinExistence type="predicted"/>
<evidence type="ECO:0000313" key="4">
    <source>
        <dbReference type="Proteomes" id="UP000008281"/>
    </source>
</evidence>
<feature type="signal peptide" evidence="1">
    <location>
        <begin position="1"/>
        <end position="16"/>
    </location>
</feature>
<dbReference type="Proteomes" id="UP000008281">
    <property type="component" value="Unassembled WGS sequence"/>
</dbReference>
<evidence type="ECO:0000256" key="1">
    <source>
        <dbReference type="SAM" id="SignalP"/>
    </source>
</evidence>
<dbReference type="OMA" id="NTIYPER"/>
<reference evidence="3" key="1">
    <citation type="submission" date="2007-07" db="EMBL/GenBank/DDBJ databases">
        <title>PCAP assembly of the Caenorhabditis remanei genome.</title>
        <authorList>
            <consortium name="The Caenorhabditis remanei Sequencing Consortium"/>
            <person name="Wilson R.K."/>
        </authorList>
    </citation>
    <scope>NUCLEOTIDE SEQUENCE [LARGE SCALE GENOMIC DNA]</scope>
    <source>
        <strain evidence="3">PB4641</strain>
    </source>
</reference>
<dbReference type="EMBL" id="DS268414">
    <property type="protein sequence ID" value="EFP09146.1"/>
    <property type="molecule type" value="Genomic_DNA"/>
</dbReference>
<dbReference type="InParanoid" id="E3LS29"/>
<feature type="chain" id="PRO_5003175345" description="C-type lectin domain-containing protein" evidence="1">
    <location>
        <begin position="17"/>
        <end position="289"/>
    </location>
</feature>
<dbReference type="SUPFAM" id="SSF56436">
    <property type="entry name" value="C-type lectin-like"/>
    <property type="match status" value="2"/>
</dbReference>
<protein>
    <recommendedName>
        <fullName evidence="2">C-type lectin domain-containing protein</fullName>
    </recommendedName>
</protein>
<dbReference type="InterPro" id="IPR001304">
    <property type="entry name" value="C-type_lectin-like"/>
</dbReference>
<dbReference type="Gene3D" id="3.10.100.10">
    <property type="entry name" value="Mannose-Binding Protein A, subunit A"/>
    <property type="match status" value="2"/>
</dbReference>
<dbReference type="AlphaFoldDB" id="E3LS29"/>
<dbReference type="PANTHER" id="PTHR22803">
    <property type="entry name" value="MANNOSE, PHOSPHOLIPASE, LECTIN RECEPTOR RELATED"/>
    <property type="match status" value="1"/>
</dbReference>
<feature type="domain" description="C-type lectin" evidence="2">
    <location>
        <begin position="182"/>
        <end position="271"/>
    </location>
</feature>
<dbReference type="InterPro" id="IPR050111">
    <property type="entry name" value="C-type_lectin/snaclec_domain"/>
</dbReference>
<evidence type="ECO:0000259" key="2">
    <source>
        <dbReference type="PROSITE" id="PS50041"/>
    </source>
</evidence>
<dbReference type="InterPro" id="IPR016187">
    <property type="entry name" value="CTDL_fold"/>
</dbReference>
<evidence type="ECO:0000313" key="3">
    <source>
        <dbReference type="EMBL" id="EFP09146.1"/>
    </source>
</evidence>
<dbReference type="MEROPS" id="I63.001"/>
<dbReference type="STRING" id="31234.E3LS29"/>
<feature type="domain" description="C-type lectin" evidence="2">
    <location>
        <begin position="27"/>
        <end position="148"/>
    </location>
</feature>
<dbReference type="Pfam" id="PF00059">
    <property type="entry name" value="Lectin_C"/>
    <property type="match status" value="2"/>
</dbReference>
<dbReference type="eggNOG" id="KOG4297">
    <property type="taxonomic scope" value="Eukaryota"/>
</dbReference>
<accession>E3LS29</accession>
<dbReference type="CDD" id="cd00037">
    <property type="entry name" value="CLECT"/>
    <property type="match status" value="2"/>
</dbReference>
<name>E3LS29_CAERE</name>
<sequence length="289" mass="32191">MILPFFLLSLPFLVNAQCGVGAIYNEKNNLCYRLYKAAVDFNTAEMICSTLNGHLASVHNLDDNNFLTQQASKLIYDNGPVWLGAQTSSPNVRDPNNWKWTDETPFDYQNYRIGQPSSLGTSACMQFLTSDGTWLTATCTDEFPFICASEPKKITTVSGVTCPPTSKMVTVSEKIVFIGSYSFESANQYCKNDGAELASVHSYTENQFLAQISTTGLGETSTGNNIWIGLIKNGTQWQWTDGSPVDFVNWESSYPQGYLATAMISDGDQRWYNTIYPERGFICKRPAIH</sequence>
<keyword evidence="4" id="KW-1185">Reference proteome</keyword>
<dbReference type="HOGENOM" id="CLU_059077_0_0_1"/>
<dbReference type="FunFam" id="3.10.100.10:FF:000078">
    <property type="entry name" value="C-type LECtin"/>
    <property type="match status" value="1"/>
</dbReference>
<dbReference type="SMART" id="SM00034">
    <property type="entry name" value="CLECT"/>
    <property type="match status" value="2"/>
</dbReference>
<dbReference type="PROSITE" id="PS50041">
    <property type="entry name" value="C_TYPE_LECTIN_2"/>
    <property type="match status" value="2"/>
</dbReference>
<gene>
    <name evidence="3" type="ORF">CRE_25235</name>
</gene>